<keyword evidence="2" id="KW-1185">Reference proteome</keyword>
<dbReference type="EMBL" id="JAGEUA010000008">
    <property type="protein sequence ID" value="KAL0967146.1"/>
    <property type="molecule type" value="Genomic_DNA"/>
</dbReference>
<proteinExistence type="predicted"/>
<accession>A0ABD0WQS5</accession>
<sequence length="101" mass="11044">MPSCITYDDPLSVGADVKIKVCVSHLAGHLRQHAGGVFIPPCGSVPLCSCEQPKETRVELPWSEGEVAQWSRYSCSEMSSERAAVAVCICVPWPCLYRSVF</sequence>
<evidence type="ECO:0000313" key="1">
    <source>
        <dbReference type="EMBL" id="KAL0967146.1"/>
    </source>
</evidence>
<organism evidence="1 2">
    <name type="scientific">Umbra pygmaea</name>
    <name type="common">Eastern mudminnow</name>
    <dbReference type="NCBI Taxonomy" id="75934"/>
    <lineage>
        <taxon>Eukaryota</taxon>
        <taxon>Metazoa</taxon>
        <taxon>Chordata</taxon>
        <taxon>Craniata</taxon>
        <taxon>Vertebrata</taxon>
        <taxon>Euteleostomi</taxon>
        <taxon>Actinopterygii</taxon>
        <taxon>Neopterygii</taxon>
        <taxon>Teleostei</taxon>
        <taxon>Protacanthopterygii</taxon>
        <taxon>Esociformes</taxon>
        <taxon>Umbridae</taxon>
        <taxon>Umbra</taxon>
    </lineage>
</organism>
<evidence type="ECO:0000313" key="2">
    <source>
        <dbReference type="Proteomes" id="UP001557470"/>
    </source>
</evidence>
<gene>
    <name evidence="1" type="ORF">UPYG_G00248400</name>
</gene>
<dbReference type="AlphaFoldDB" id="A0ABD0WQS5"/>
<dbReference type="Proteomes" id="UP001557470">
    <property type="component" value="Unassembled WGS sequence"/>
</dbReference>
<name>A0ABD0WQS5_UMBPY</name>
<reference evidence="1 2" key="1">
    <citation type="submission" date="2024-06" db="EMBL/GenBank/DDBJ databases">
        <authorList>
            <person name="Pan Q."/>
            <person name="Wen M."/>
            <person name="Jouanno E."/>
            <person name="Zahm M."/>
            <person name="Klopp C."/>
            <person name="Cabau C."/>
            <person name="Louis A."/>
            <person name="Berthelot C."/>
            <person name="Parey E."/>
            <person name="Roest Crollius H."/>
            <person name="Montfort J."/>
            <person name="Robinson-Rechavi M."/>
            <person name="Bouchez O."/>
            <person name="Lampietro C."/>
            <person name="Lopez Roques C."/>
            <person name="Donnadieu C."/>
            <person name="Postlethwait J."/>
            <person name="Bobe J."/>
            <person name="Verreycken H."/>
            <person name="Guiguen Y."/>
        </authorList>
    </citation>
    <scope>NUCLEOTIDE SEQUENCE [LARGE SCALE GENOMIC DNA]</scope>
    <source>
        <strain evidence="1">Up_M1</strain>
        <tissue evidence="1">Testis</tissue>
    </source>
</reference>
<protein>
    <submittedName>
        <fullName evidence="1">Uncharacterized protein</fullName>
    </submittedName>
</protein>
<comment type="caution">
    <text evidence="1">The sequence shown here is derived from an EMBL/GenBank/DDBJ whole genome shotgun (WGS) entry which is preliminary data.</text>
</comment>